<name>A0ABX8BDW4_9ACTN</name>
<evidence type="ECO:0000313" key="3">
    <source>
        <dbReference type="Proteomes" id="UP000676079"/>
    </source>
</evidence>
<dbReference type="Proteomes" id="UP000676079">
    <property type="component" value="Chromosome"/>
</dbReference>
<proteinExistence type="predicted"/>
<dbReference type="EMBL" id="CP074133">
    <property type="protein sequence ID" value="QUX20351.1"/>
    <property type="molecule type" value="Genomic_DNA"/>
</dbReference>
<dbReference type="RefSeq" id="WP_220561546.1">
    <property type="nucleotide sequence ID" value="NZ_CP074133.1"/>
</dbReference>
<evidence type="ECO:0000313" key="2">
    <source>
        <dbReference type="EMBL" id="QUX20351.1"/>
    </source>
</evidence>
<evidence type="ECO:0008006" key="4">
    <source>
        <dbReference type="Google" id="ProtNLM"/>
    </source>
</evidence>
<keyword evidence="1" id="KW-0175">Coiled coil</keyword>
<organism evidence="2 3">
    <name type="scientific">Nocardiopsis changdeensis</name>
    <dbReference type="NCBI Taxonomy" id="2831969"/>
    <lineage>
        <taxon>Bacteria</taxon>
        <taxon>Bacillati</taxon>
        <taxon>Actinomycetota</taxon>
        <taxon>Actinomycetes</taxon>
        <taxon>Streptosporangiales</taxon>
        <taxon>Nocardiopsidaceae</taxon>
        <taxon>Nocardiopsis</taxon>
    </lineage>
</organism>
<accession>A0ABX8BDW4</accession>
<gene>
    <name evidence="2" type="ORF">KGD84_17640</name>
</gene>
<protein>
    <recommendedName>
        <fullName evidence="4">Bro-N domain-containing protein</fullName>
    </recommendedName>
</protein>
<feature type="coiled-coil region" evidence="1">
    <location>
        <begin position="144"/>
        <end position="171"/>
    </location>
</feature>
<evidence type="ECO:0000256" key="1">
    <source>
        <dbReference type="SAM" id="Coils"/>
    </source>
</evidence>
<keyword evidence="3" id="KW-1185">Reference proteome</keyword>
<reference evidence="2 3" key="1">
    <citation type="submission" date="2021-05" db="EMBL/GenBank/DDBJ databases">
        <title>Direct Submission.</title>
        <authorList>
            <person name="Li K."/>
            <person name="Gao J."/>
        </authorList>
    </citation>
    <scope>NUCLEOTIDE SEQUENCE [LARGE SCALE GENOMIC DNA]</scope>
    <source>
        <strain evidence="2 3">Mg02</strain>
    </source>
</reference>
<sequence length="239" mass="26659">MTNQIDTRGGSPFDAIMQVDAEGNEYWSARQLMAHFGYARWAHVRDGIGRAKAAIINTLGESAAQDHIDPGVHMVDLGSGATRQVDDFRLTRYGAYMWAMNGDPRKEEIAKAQTYFATKTREAEITPAPGGDDLDLLYGILDRIREDRSRIQAAEGRLDTTEARLEAIEGHHDWFTALGYAIKNGHQRDRAYLARVGATASRLMRTRGEKPVKRDDATFGEVNTYPTDVLAEAFRSVQP</sequence>